<evidence type="ECO:0000313" key="1">
    <source>
        <dbReference type="EMBL" id="MDG4527006.1"/>
    </source>
</evidence>
<dbReference type="InterPro" id="IPR013324">
    <property type="entry name" value="RNA_pol_sigma_r3/r4-like"/>
</dbReference>
<sequence>MKYYIYVKGEKIPVSEEIYKSYWQVVNHQNYVNRKMIANGVRNFSSFDKAEFNFDELLVDERVDVERIVVTKMIIEKLNEALLTLSDLEFSIIKAIYFEDYSIRQVAKEQELSASSVFRLRNKVLSYLKKFIEK</sequence>
<accession>A0A9X4RUK5</accession>
<name>A0A9X4RUK5_STRSU</name>
<dbReference type="SUPFAM" id="SSF88659">
    <property type="entry name" value="Sigma3 and sigma4 domains of RNA polymerase sigma factors"/>
    <property type="match status" value="1"/>
</dbReference>
<protein>
    <submittedName>
        <fullName evidence="1">Sigma-70 family RNA polymerase sigma factor</fullName>
    </submittedName>
</protein>
<comment type="caution">
    <text evidence="1">The sequence shown here is derived from an EMBL/GenBank/DDBJ whole genome shotgun (WGS) entry which is preliminary data.</text>
</comment>
<dbReference type="RefSeq" id="WP_044772201.1">
    <property type="nucleotide sequence ID" value="NZ_CEJU01000003.1"/>
</dbReference>
<reference evidence="1" key="1">
    <citation type="submission" date="2022-07" db="EMBL/GenBank/DDBJ databases">
        <title>Whole Genome Sequencing of Streptococcus suis.</title>
        <authorList>
            <person name="Dai X."/>
            <person name="Huang J."/>
            <person name="Wang L."/>
        </authorList>
    </citation>
    <scope>NUCLEOTIDE SEQUENCE</scope>
    <source>
        <strain evidence="1">XNB2</strain>
    </source>
</reference>
<evidence type="ECO:0000313" key="2">
    <source>
        <dbReference type="Proteomes" id="UP001152875"/>
    </source>
</evidence>
<gene>
    <name evidence="1" type="ORF">NOL13_06245</name>
</gene>
<organism evidence="1 2">
    <name type="scientific">Streptococcus suis</name>
    <dbReference type="NCBI Taxonomy" id="1307"/>
    <lineage>
        <taxon>Bacteria</taxon>
        <taxon>Bacillati</taxon>
        <taxon>Bacillota</taxon>
        <taxon>Bacilli</taxon>
        <taxon>Lactobacillales</taxon>
        <taxon>Streptococcaceae</taxon>
        <taxon>Streptococcus</taxon>
    </lineage>
</organism>
<dbReference type="EMBL" id="JANFMP010000013">
    <property type="protein sequence ID" value="MDG4527006.1"/>
    <property type="molecule type" value="Genomic_DNA"/>
</dbReference>
<dbReference type="Proteomes" id="UP001152875">
    <property type="component" value="Unassembled WGS sequence"/>
</dbReference>
<dbReference type="Gene3D" id="1.20.140.160">
    <property type="match status" value="1"/>
</dbReference>
<dbReference type="OrthoDB" id="1698246at2"/>
<proteinExistence type="predicted"/>
<dbReference type="AlphaFoldDB" id="A0A9X4RUK5"/>